<keyword evidence="2" id="KW-1185">Reference proteome</keyword>
<comment type="caution">
    <text evidence="1">The sequence shown here is derived from an EMBL/GenBank/DDBJ whole genome shotgun (WGS) entry which is preliminary data.</text>
</comment>
<name>A0ACB5TDE7_AMBMO</name>
<sequence>MESSALETAKSKIDSLKKRLLDKYLTTWSSISHECEGQITVPRNAYQDLLALVRMQLVLPCGASGGIDMFETVECNDLEWTKDPKSGIHHAGLTFKLFLDEEKLKRTTGDVNAAAGLVHLIPSFQTCLLGRFYAVRFESEYGSEEGKYGVKDGKKVFASLPINVV</sequence>
<reference evidence="1" key="1">
    <citation type="submission" date="2023-04" db="EMBL/GenBank/DDBJ databases">
        <title>Ambrosiozyma monospora NBRC 10751.</title>
        <authorList>
            <person name="Ichikawa N."/>
            <person name="Sato H."/>
            <person name="Tonouchi N."/>
        </authorList>
    </citation>
    <scope>NUCLEOTIDE SEQUENCE</scope>
    <source>
        <strain evidence="1">NBRC 10751</strain>
    </source>
</reference>
<dbReference type="Proteomes" id="UP001165064">
    <property type="component" value="Unassembled WGS sequence"/>
</dbReference>
<protein>
    <submittedName>
        <fullName evidence="1">Unnamed protein product</fullName>
    </submittedName>
</protein>
<gene>
    <name evidence="1" type="ORF">Amon02_000808600</name>
</gene>
<organism evidence="1 2">
    <name type="scientific">Ambrosiozyma monospora</name>
    <name type="common">Yeast</name>
    <name type="synonym">Endomycopsis monosporus</name>
    <dbReference type="NCBI Taxonomy" id="43982"/>
    <lineage>
        <taxon>Eukaryota</taxon>
        <taxon>Fungi</taxon>
        <taxon>Dikarya</taxon>
        <taxon>Ascomycota</taxon>
        <taxon>Saccharomycotina</taxon>
        <taxon>Pichiomycetes</taxon>
        <taxon>Pichiales</taxon>
        <taxon>Pichiaceae</taxon>
        <taxon>Ambrosiozyma</taxon>
    </lineage>
</organism>
<proteinExistence type="predicted"/>
<accession>A0ACB5TDE7</accession>
<evidence type="ECO:0000313" key="1">
    <source>
        <dbReference type="EMBL" id="GME86761.1"/>
    </source>
</evidence>
<evidence type="ECO:0000313" key="2">
    <source>
        <dbReference type="Proteomes" id="UP001165064"/>
    </source>
</evidence>
<dbReference type="EMBL" id="BSXS01006989">
    <property type="protein sequence ID" value="GME86761.1"/>
    <property type="molecule type" value="Genomic_DNA"/>
</dbReference>